<dbReference type="EMBL" id="UOGI01000170">
    <property type="protein sequence ID" value="VAX33241.1"/>
    <property type="molecule type" value="Genomic_DNA"/>
</dbReference>
<name>A0A3B1D390_9ZZZZ</name>
<reference evidence="1" key="1">
    <citation type="submission" date="2018-06" db="EMBL/GenBank/DDBJ databases">
        <authorList>
            <person name="Zhirakovskaya E."/>
        </authorList>
    </citation>
    <scope>NUCLEOTIDE SEQUENCE</scope>
</reference>
<dbReference type="AlphaFoldDB" id="A0A3B1D390"/>
<protein>
    <submittedName>
        <fullName evidence="1">Uncharacterized protein</fullName>
    </submittedName>
</protein>
<gene>
    <name evidence="1" type="ORF">MNBD_NITROSPIRAE03-445</name>
</gene>
<accession>A0A3B1D390</accession>
<evidence type="ECO:0000313" key="1">
    <source>
        <dbReference type="EMBL" id="VAX33241.1"/>
    </source>
</evidence>
<organism evidence="1">
    <name type="scientific">hydrothermal vent metagenome</name>
    <dbReference type="NCBI Taxonomy" id="652676"/>
    <lineage>
        <taxon>unclassified sequences</taxon>
        <taxon>metagenomes</taxon>
        <taxon>ecological metagenomes</taxon>
    </lineage>
</organism>
<sequence length="57" mass="6175">MTDSSLILVPASSQDSEVSITSHHPGESYVILKTVQSLSYSFLPRFEVFIAGPGFNS</sequence>
<proteinExistence type="predicted"/>